<evidence type="ECO:0000313" key="4">
    <source>
        <dbReference type="Proteomes" id="UP000244722"/>
    </source>
</evidence>
<reference evidence="3 4" key="1">
    <citation type="submission" date="2017-04" db="EMBL/GenBank/DDBJ databases">
        <title>Draft genome sequence of Tuber borchii Vittad., a whitish edible truffle.</title>
        <authorList>
            <consortium name="DOE Joint Genome Institute"/>
            <person name="Murat C."/>
            <person name="Kuo A."/>
            <person name="Barry K.W."/>
            <person name="Clum A."/>
            <person name="Dockter R.B."/>
            <person name="Fauchery L."/>
            <person name="Iotti M."/>
            <person name="Kohler A."/>
            <person name="Labutti K."/>
            <person name="Lindquist E.A."/>
            <person name="Lipzen A."/>
            <person name="Ohm R.A."/>
            <person name="Wang M."/>
            <person name="Grigoriev I.V."/>
            <person name="Zambonelli A."/>
            <person name="Martin F.M."/>
        </authorList>
    </citation>
    <scope>NUCLEOTIDE SEQUENCE [LARGE SCALE GENOMIC DNA]</scope>
    <source>
        <strain evidence="3 4">Tbo3840</strain>
    </source>
</reference>
<dbReference type="OrthoDB" id="47059at2759"/>
<name>A0A2T7A245_TUBBO</name>
<protein>
    <recommendedName>
        <fullName evidence="2">COG4 transport protein middle alpha-helical bundle domain-containing protein</fullName>
    </recommendedName>
</protein>
<keyword evidence="4" id="KW-1185">Reference proteome</keyword>
<sequence>MKKTTSHHLPRMSILALPLKNFKRSSPFNYPRPSHRQQTRHVIKHHALPCGNNYAATVRRLDIEKFGGHWVDRCIAGLGNCSEFLIPRWEDAEGDYPWRVRRENMEQHGKLVERHGEGRIGKVIDRLQVEADTPGGIIIDTFRDDRSIDGKLTDIKSYGFSFLVQSYVPPIRRPMGGPGRYHPGRQQSGNGRQQRLPNTVGRTLGLLNRSNNFVKPLPRPLLAETFRDMEYFISLEGDGNTYSHSGTDNEDETEGVGPESRDELAKLSFQADLGYAVRISELGAIRLESSFICLAVNMEEDKVGYLLTEAGGGGEDGGGAESGLEVEEKES</sequence>
<evidence type="ECO:0000259" key="2">
    <source>
        <dbReference type="Pfam" id="PF08318"/>
    </source>
</evidence>
<dbReference type="AlphaFoldDB" id="A0A2T7A245"/>
<dbReference type="Proteomes" id="UP000244722">
    <property type="component" value="Unassembled WGS sequence"/>
</dbReference>
<evidence type="ECO:0000256" key="1">
    <source>
        <dbReference type="SAM" id="MobiDB-lite"/>
    </source>
</evidence>
<feature type="domain" description="COG4 transport protein middle alpha-helical bundle" evidence="2">
    <location>
        <begin position="105"/>
        <end position="181"/>
    </location>
</feature>
<feature type="region of interest" description="Disordered" evidence="1">
    <location>
        <begin position="308"/>
        <end position="331"/>
    </location>
</feature>
<feature type="compositionally biased region" description="Gly residues" evidence="1">
    <location>
        <begin position="310"/>
        <end position="321"/>
    </location>
</feature>
<gene>
    <name evidence="3" type="ORF">B9Z19DRAFT_1121693</name>
</gene>
<proteinExistence type="predicted"/>
<evidence type="ECO:0000313" key="3">
    <source>
        <dbReference type="EMBL" id="PUU81788.1"/>
    </source>
</evidence>
<dbReference type="InterPro" id="IPR013167">
    <property type="entry name" value="COG4_M"/>
</dbReference>
<dbReference type="STRING" id="42251.A0A2T7A245"/>
<comment type="caution">
    <text evidence="3">The sequence shown here is derived from an EMBL/GenBank/DDBJ whole genome shotgun (WGS) entry which is preliminary data.</text>
</comment>
<feature type="region of interest" description="Disordered" evidence="1">
    <location>
        <begin position="174"/>
        <end position="197"/>
    </location>
</feature>
<organism evidence="3 4">
    <name type="scientific">Tuber borchii</name>
    <name type="common">White truffle</name>
    <dbReference type="NCBI Taxonomy" id="42251"/>
    <lineage>
        <taxon>Eukaryota</taxon>
        <taxon>Fungi</taxon>
        <taxon>Dikarya</taxon>
        <taxon>Ascomycota</taxon>
        <taxon>Pezizomycotina</taxon>
        <taxon>Pezizomycetes</taxon>
        <taxon>Pezizales</taxon>
        <taxon>Tuberaceae</taxon>
        <taxon>Tuber</taxon>
    </lineage>
</organism>
<feature type="compositionally biased region" description="Low complexity" evidence="1">
    <location>
        <begin position="184"/>
        <end position="195"/>
    </location>
</feature>
<dbReference type="EMBL" id="NESQ01000039">
    <property type="protein sequence ID" value="PUU81788.1"/>
    <property type="molecule type" value="Genomic_DNA"/>
</dbReference>
<dbReference type="Pfam" id="PF08318">
    <property type="entry name" value="COG4_m"/>
    <property type="match status" value="1"/>
</dbReference>
<accession>A0A2T7A245</accession>
<feature type="region of interest" description="Disordered" evidence="1">
    <location>
        <begin position="239"/>
        <end position="261"/>
    </location>
</feature>